<comment type="caution">
    <text evidence="1">The sequence shown here is derived from an EMBL/GenBank/DDBJ whole genome shotgun (WGS) entry which is preliminary data.</text>
</comment>
<dbReference type="AlphaFoldDB" id="A0AAV6WW84"/>
<keyword evidence="2" id="KW-1185">Reference proteome</keyword>
<accession>A0AAV6WW84</accession>
<sequence>MTSTTVKEQPLWIHDIPSAPVTATPDRLHLPMLRLPPATPFLIHLARTEHLAHGEHLAHLALAQVRQAVTRRGAVGIINEGDFVLKHDLLPGDYILVYRNFEDGRYVVVCLLLRKTTPLMNYIQVGTS</sequence>
<organism evidence="1 2">
    <name type="scientific">Buddleja alternifolia</name>
    <dbReference type="NCBI Taxonomy" id="168488"/>
    <lineage>
        <taxon>Eukaryota</taxon>
        <taxon>Viridiplantae</taxon>
        <taxon>Streptophyta</taxon>
        <taxon>Embryophyta</taxon>
        <taxon>Tracheophyta</taxon>
        <taxon>Spermatophyta</taxon>
        <taxon>Magnoliopsida</taxon>
        <taxon>eudicotyledons</taxon>
        <taxon>Gunneridae</taxon>
        <taxon>Pentapetalae</taxon>
        <taxon>asterids</taxon>
        <taxon>lamiids</taxon>
        <taxon>Lamiales</taxon>
        <taxon>Scrophulariaceae</taxon>
        <taxon>Buddlejeae</taxon>
        <taxon>Buddleja</taxon>
    </lineage>
</organism>
<name>A0AAV6WW84_9LAMI</name>
<dbReference type="EMBL" id="WHWC01000012">
    <property type="protein sequence ID" value="KAG8372732.1"/>
    <property type="molecule type" value="Genomic_DNA"/>
</dbReference>
<gene>
    <name evidence="1" type="ORF">BUALT_Bualt12G0097400</name>
</gene>
<proteinExistence type="predicted"/>
<dbReference type="Proteomes" id="UP000826271">
    <property type="component" value="Unassembled WGS sequence"/>
</dbReference>
<evidence type="ECO:0000313" key="1">
    <source>
        <dbReference type="EMBL" id="KAG8372732.1"/>
    </source>
</evidence>
<evidence type="ECO:0000313" key="2">
    <source>
        <dbReference type="Proteomes" id="UP000826271"/>
    </source>
</evidence>
<reference evidence="1" key="1">
    <citation type="submission" date="2019-10" db="EMBL/GenBank/DDBJ databases">
        <authorList>
            <person name="Zhang R."/>
            <person name="Pan Y."/>
            <person name="Wang J."/>
            <person name="Ma R."/>
            <person name="Yu S."/>
        </authorList>
    </citation>
    <scope>NUCLEOTIDE SEQUENCE</scope>
    <source>
        <strain evidence="1">LA-IB0</strain>
        <tissue evidence="1">Leaf</tissue>
    </source>
</reference>
<protein>
    <submittedName>
        <fullName evidence="1">Uncharacterized protein</fullName>
    </submittedName>
</protein>